<organism evidence="3">
    <name type="scientific">Absidia glauca</name>
    <name type="common">Pin mould</name>
    <dbReference type="NCBI Taxonomy" id="4829"/>
    <lineage>
        <taxon>Eukaryota</taxon>
        <taxon>Fungi</taxon>
        <taxon>Fungi incertae sedis</taxon>
        <taxon>Mucoromycota</taxon>
        <taxon>Mucoromycotina</taxon>
        <taxon>Mucoromycetes</taxon>
        <taxon>Mucorales</taxon>
        <taxon>Cunninghamellaceae</taxon>
        <taxon>Absidia</taxon>
    </lineage>
</organism>
<keyword evidence="2" id="KW-0812">Transmembrane</keyword>
<name>A0A163MJ11_ABSGL</name>
<evidence type="ECO:0000313" key="3">
    <source>
        <dbReference type="EMBL" id="SAM05459.1"/>
    </source>
</evidence>
<evidence type="ECO:0000256" key="2">
    <source>
        <dbReference type="SAM" id="Phobius"/>
    </source>
</evidence>
<feature type="compositionally biased region" description="Polar residues" evidence="1">
    <location>
        <begin position="1"/>
        <end position="13"/>
    </location>
</feature>
<protein>
    <submittedName>
        <fullName evidence="3">Uncharacterized protein</fullName>
    </submittedName>
</protein>
<gene>
    <name evidence="3" type="primary">ABSGL_11334.1 scaffold 12295</name>
</gene>
<evidence type="ECO:0000256" key="1">
    <source>
        <dbReference type="SAM" id="MobiDB-lite"/>
    </source>
</evidence>
<feature type="transmembrane region" description="Helical" evidence="2">
    <location>
        <begin position="128"/>
        <end position="146"/>
    </location>
</feature>
<dbReference type="AlphaFoldDB" id="A0A163MJ11"/>
<keyword evidence="2" id="KW-1133">Transmembrane helix</keyword>
<dbReference type="Proteomes" id="UP000078561">
    <property type="component" value="Unassembled WGS sequence"/>
</dbReference>
<dbReference type="EMBL" id="LT554468">
    <property type="protein sequence ID" value="SAM05459.1"/>
    <property type="molecule type" value="Genomic_DNA"/>
</dbReference>
<dbReference type="InParanoid" id="A0A163MJ11"/>
<keyword evidence="4" id="KW-1185">Reference proteome</keyword>
<proteinExistence type="predicted"/>
<feature type="transmembrane region" description="Helical" evidence="2">
    <location>
        <begin position="88"/>
        <end position="108"/>
    </location>
</feature>
<feature type="region of interest" description="Disordered" evidence="1">
    <location>
        <begin position="1"/>
        <end position="60"/>
    </location>
</feature>
<sequence>MNITINQQPATSTEPPPPYAESSDQQQNHTEQSVSTQQPRQYLPPSRPPPSKQPPLNAHRPDQHIIITPFPLQHQGEEPTLLKSKRQFPVGAVFFLLGWFCPPFWFIGACCCANSPSPYENWWGKLNLILAAMTLLTSVVYSMIAISGGHWDF</sequence>
<dbReference type="OrthoDB" id="2289831at2759"/>
<feature type="compositionally biased region" description="Polar residues" evidence="1">
    <location>
        <begin position="22"/>
        <end position="36"/>
    </location>
</feature>
<accession>A0A163MJ11</accession>
<reference evidence="3" key="1">
    <citation type="submission" date="2016-04" db="EMBL/GenBank/DDBJ databases">
        <authorList>
            <person name="Evans L.H."/>
            <person name="Alamgir A."/>
            <person name="Owens N."/>
            <person name="Weber N.D."/>
            <person name="Virtaneva K."/>
            <person name="Barbian K."/>
            <person name="Babar A."/>
            <person name="Rosenke K."/>
        </authorList>
    </citation>
    <scope>NUCLEOTIDE SEQUENCE [LARGE SCALE GENOMIC DNA]</scope>
    <source>
        <strain evidence="3">CBS 101.48</strain>
    </source>
</reference>
<keyword evidence="2" id="KW-0472">Membrane</keyword>
<evidence type="ECO:0000313" key="4">
    <source>
        <dbReference type="Proteomes" id="UP000078561"/>
    </source>
</evidence>